<reference evidence="1" key="1">
    <citation type="journal article" date="2023" name="Mol. Phylogenet. Evol.">
        <title>Genome-scale phylogeny and comparative genomics of the fungal order Sordariales.</title>
        <authorList>
            <person name="Hensen N."/>
            <person name="Bonometti L."/>
            <person name="Westerberg I."/>
            <person name="Brannstrom I.O."/>
            <person name="Guillou S."/>
            <person name="Cros-Aarteil S."/>
            <person name="Calhoun S."/>
            <person name="Haridas S."/>
            <person name="Kuo A."/>
            <person name="Mondo S."/>
            <person name="Pangilinan J."/>
            <person name="Riley R."/>
            <person name="LaButti K."/>
            <person name="Andreopoulos B."/>
            <person name="Lipzen A."/>
            <person name="Chen C."/>
            <person name="Yan M."/>
            <person name="Daum C."/>
            <person name="Ng V."/>
            <person name="Clum A."/>
            <person name="Steindorff A."/>
            <person name="Ohm R.A."/>
            <person name="Martin F."/>
            <person name="Silar P."/>
            <person name="Natvig D.O."/>
            <person name="Lalanne C."/>
            <person name="Gautier V."/>
            <person name="Ament-Velasquez S.L."/>
            <person name="Kruys A."/>
            <person name="Hutchinson M.I."/>
            <person name="Powell A.J."/>
            <person name="Barry K."/>
            <person name="Miller A.N."/>
            <person name="Grigoriev I.V."/>
            <person name="Debuchy R."/>
            <person name="Gladieux P."/>
            <person name="Hiltunen Thoren M."/>
            <person name="Johannesson H."/>
        </authorList>
    </citation>
    <scope>NUCLEOTIDE SEQUENCE</scope>
    <source>
        <strain evidence="1">CBS 626.80</strain>
    </source>
</reference>
<dbReference type="EMBL" id="MU859180">
    <property type="protein sequence ID" value="KAK3950342.1"/>
    <property type="molecule type" value="Genomic_DNA"/>
</dbReference>
<comment type="caution">
    <text evidence="1">The sequence shown here is derived from an EMBL/GenBank/DDBJ whole genome shotgun (WGS) entry which is preliminary data.</text>
</comment>
<sequence length="72" mass="8197">MVGGFPQIQHSRSFCFTFLSLCVLLPSMLYFKPSVFMIIIPSSRPRYPSGRQVASRSSKMIWGHANAVEVRF</sequence>
<proteinExistence type="predicted"/>
<evidence type="ECO:0000313" key="2">
    <source>
        <dbReference type="Proteomes" id="UP001303222"/>
    </source>
</evidence>
<gene>
    <name evidence="1" type="ORF">QBC32DRAFT_346720</name>
</gene>
<dbReference type="Proteomes" id="UP001303222">
    <property type="component" value="Unassembled WGS sequence"/>
</dbReference>
<organism evidence="1 2">
    <name type="scientific">Pseudoneurospora amorphoporcata</name>
    <dbReference type="NCBI Taxonomy" id="241081"/>
    <lineage>
        <taxon>Eukaryota</taxon>
        <taxon>Fungi</taxon>
        <taxon>Dikarya</taxon>
        <taxon>Ascomycota</taxon>
        <taxon>Pezizomycotina</taxon>
        <taxon>Sordariomycetes</taxon>
        <taxon>Sordariomycetidae</taxon>
        <taxon>Sordariales</taxon>
        <taxon>Sordariaceae</taxon>
        <taxon>Pseudoneurospora</taxon>
    </lineage>
</organism>
<evidence type="ECO:0000313" key="1">
    <source>
        <dbReference type="EMBL" id="KAK3950342.1"/>
    </source>
</evidence>
<protein>
    <submittedName>
        <fullName evidence="1">Uncharacterized protein</fullName>
    </submittedName>
</protein>
<accession>A0AAN6SDJ6</accession>
<name>A0AAN6SDJ6_9PEZI</name>
<reference evidence="1" key="2">
    <citation type="submission" date="2023-06" db="EMBL/GenBank/DDBJ databases">
        <authorList>
            <consortium name="Lawrence Berkeley National Laboratory"/>
            <person name="Mondo S.J."/>
            <person name="Hensen N."/>
            <person name="Bonometti L."/>
            <person name="Westerberg I."/>
            <person name="Brannstrom I.O."/>
            <person name="Guillou S."/>
            <person name="Cros-Aarteil S."/>
            <person name="Calhoun S."/>
            <person name="Haridas S."/>
            <person name="Kuo A."/>
            <person name="Pangilinan J."/>
            <person name="Riley R."/>
            <person name="Labutti K."/>
            <person name="Andreopoulos B."/>
            <person name="Lipzen A."/>
            <person name="Chen C."/>
            <person name="Yanf M."/>
            <person name="Daum C."/>
            <person name="Ng V."/>
            <person name="Clum A."/>
            <person name="Steindorff A."/>
            <person name="Ohm R."/>
            <person name="Martin F."/>
            <person name="Silar P."/>
            <person name="Natvig D."/>
            <person name="Lalanne C."/>
            <person name="Gautier V."/>
            <person name="Ament-Velasquez S.L."/>
            <person name="Kruys A."/>
            <person name="Hutchinson M.I."/>
            <person name="Powell A.J."/>
            <person name="Barry K."/>
            <person name="Miller A.N."/>
            <person name="Grigoriev I.V."/>
            <person name="Debuchy R."/>
            <person name="Gladieux P."/>
            <person name="Thoren M.H."/>
            <person name="Johannesson H."/>
        </authorList>
    </citation>
    <scope>NUCLEOTIDE SEQUENCE</scope>
    <source>
        <strain evidence="1">CBS 626.80</strain>
    </source>
</reference>
<dbReference type="AlphaFoldDB" id="A0AAN6SDJ6"/>
<keyword evidence="2" id="KW-1185">Reference proteome</keyword>